<dbReference type="OrthoDB" id="7872823at2"/>
<evidence type="ECO:0000313" key="3">
    <source>
        <dbReference type="Proteomes" id="UP000466730"/>
    </source>
</evidence>
<keyword evidence="1" id="KW-0812">Transmembrane</keyword>
<dbReference type="InterPro" id="IPR007359">
    <property type="entry name" value="SigmaE_reg_RseC_MucC"/>
</dbReference>
<dbReference type="EMBL" id="WJPO01000033">
    <property type="protein sequence ID" value="MRH22567.1"/>
    <property type="molecule type" value="Genomic_DNA"/>
</dbReference>
<dbReference type="Proteomes" id="UP000466730">
    <property type="component" value="Unassembled WGS sequence"/>
</dbReference>
<dbReference type="PANTHER" id="PTHR35867:SF1">
    <property type="entry name" value="PROTEIN RSEC"/>
    <property type="match status" value="1"/>
</dbReference>
<evidence type="ECO:0000256" key="1">
    <source>
        <dbReference type="SAM" id="Phobius"/>
    </source>
</evidence>
<dbReference type="PANTHER" id="PTHR35867">
    <property type="entry name" value="PROTEIN RSEC"/>
    <property type="match status" value="1"/>
</dbReference>
<organism evidence="2 3">
    <name type="scientific">Rhodovulum strictum</name>
    <dbReference type="NCBI Taxonomy" id="58314"/>
    <lineage>
        <taxon>Bacteria</taxon>
        <taxon>Pseudomonadati</taxon>
        <taxon>Pseudomonadota</taxon>
        <taxon>Alphaproteobacteria</taxon>
        <taxon>Rhodobacterales</taxon>
        <taxon>Paracoccaceae</taxon>
        <taxon>Rhodovulum</taxon>
    </lineage>
</organism>
<keyword evidence="1" id="KW-1133">Transmembrane helix</keyword>
<proteinExistence type="predicted"/>
<comment type="caution">
    <text evidence="2">The sequence shown here is derived from an EMBL/GenBank/DDBJ whole genome shotgun (WGS) entry which is preliminary data.</text>
</comment>
<dbReference type="RefSeq" id="WP_153749843.1">
    <property type="nucleotide sequence ID" value="NZ_BAAADI010000048.1"/>
</dbReference>
<feature type="transmembrane region" description="Helical" evidence="1">
    <location>
        <begin position="92"/>
        <end position="116"/>
    </location>
</feature>
<accession>A0A844BRK3</accession>
<dbReference type="AlphaFoldDB" id="A0A844BRK3"/>
<protein>
    <submittedName>
        <fullName evidence="2">Fis family transcriptional regulator</fullName>
    </submittedName>
</protein>
<sequence length="166" mass="16726">MPNASRPCPPDQAAGDPRALRQTLRVVGVEGAVVRLTADRMSGCAQCAARTGCGAGALAEMADSAPLEIRLPRSVLVAPGDEVVVSMPGNALLGAAGLAYLLPPAALVLAAAIFSGLGLSDLTVALLCLPVLALSLLPARLADRRGGLVSGMRIEEVIAARRPGGT</sequence>
<gene>
    <name evidence="2" type="ORF">GH815_16440</name>
</gene>
<evidence type="ECO:0000313" key="2">
    <source>
        <dbReference type="EMBL" id="MRH22567.1"/>
    </source>
</evidence>
<reference evidence="2 3" key="1">
    <citation type="submission" date="2019-11" db="EMBL/GenBank/DDBJ databases">
        <title>Draft Whole-Genome sequence of the marine photosynthetic bacterium Rhodovulum strictum DSM 11289.</title>
        <authorList>
            <person name="Kyndt J.A."/>
            <person name="Meyer T.E."/>
        </authorList>
    </citation>
    <scope>NUCLEOTIDE SEQUENCE [LARGE SCALE GENOMIC DNA]</scope>
    <source>
        <strain evidence="2 3">DSM 11289</strain>
    </source>
</reference>
<name>A0A844BRK3_9RHOB</name>
<keyword evidence="1" id="KW-0472">Membrane</keyword>
<keyword evidence="3" id="KW-1185">Reference proteome</keyword>
<dbReference type="Pfam" id="PF04246">
    <property type="entry name" value="RseC_MucC"/>
    <property type="match status" value="1"/>
</dbReference>
<feature type="transmembrane region" description="Helical" evidence="1">
    <location>
        <begin position="122"/>
        <end position="142"/>
    </location>
</feature>